<proteinExistence type="predicted"/>
<dbReference type="NCBIfam" id="TIGR01561">
    <property type="entry name" value="gde_arch"/>
    <property type="match status" value="1"/>
</dbReference>
<dbReference type="AlphaFoldDB" id="A0A9X4H3Q2"/>
<dbReference type="InterPro" id="IPR024742">
    <property type="entry name" value="Glycogen_debranch_N"/>
</dbReference>
<organism evidence="3 4">
    <name type="scientific">Pelotomaculum isophthalicicum JI</name>
    <dbReference type="NCBI Taxonomy" id="947010"/>
    <lineage>
        <taxon>Bacteria</taxon>
        <taxon>Bacillati</taxon>
        <taxon>Bacillota</taxon>
        <taxon>Clostridia</taxon>
        <taxon>Eubacteriales</taxon>
        <taxon>Desulfotomaculaceae</taxon>
        <taxon>Pelotomaculum</taxon>
    </lineage>
</organism>
<dbReference type="InterPro" id="IPR032790">
    <property type="entry name" value="GDE_C"/>
</dbReference>
<comment type="caution">
    <text evidence="3">The sequence shown here is derived from an EMBL/GenBank/DDBJ whole genome shotgun (WGS) entry which is preliminary data.</text>
</comment>
<feature type="domain" description="Glycogen debranching enzyme bacterial and archaeal type N-terminal" evidence="2">
    <location>
        <begin position="18"/>
        <end position="234"/>
    </location>
</feature>
<evidence type="ECO:0000313" key="3">
    <source>
        <dbReference type="EMBL" id="MDF9408178.1"/>
    </source>
</evidence>
<evidence type="ECO:0000313" key="4">
    <source>
        <dbReference type="Proteomes" id="UP001154312"/>
    </source>
</evidence>
<dbReference type="Gene3D" id="1.50.10.10">
    <property type="match status" value="1"/>
</dbReference>
<dbReference type="InterPro" id="IPR008928">
    <property type="entry name" value="6-hairpin_glycosidase_sf"/>
</dbReference>
<dbReference type="RefSeq" id="WP_277443472.1">
    <property type="nucleotide sequence ID" value="NZ_JAKOAV010000011.1"/>
</dbReference>
<protein>
    <submittedName>
        <fullName evidence="3">Amylo-alpha-1,6-glucosidase</fullName>
    </submittedName>
</protein>
<dbReference type="EMBL" id="JAKOAV010000011">
    <property type="protein sequence ID" value="MDF9408178.1"/>
    <property type="molecule type" value="Genomic_DNA"/>
</dbReference>
<evidence type="ECO:0000259" key="1">
    <source>
        <dbReference type="Pfam" id="PF06202"/>
    </source>
</evidence>
<dbReference type="InterPro" id="IPR006451">
    <property type="entry name" value="Glycogen_debranch_arc"/>
</dbReference>
<dbReference type="Pfam" id="PF06202">
    <property type="entry name" value="GDE_C"/>
    <property type="match status" value="1"/>
</dbReference>
<dbReference type="PANTHER" id="PTHR10569:SF2">
    <property type="entry name" value="GLYCOGEN DEBRANCHING ENZYME"/>
    <property type="match status" value="1"/>
</dbReference>
<accession>A0A9X4H3Q2</accession>
<reference evidence="3" key="1">
    <citation type="submission" date="2022-02" db="EMBL/GenBank/DDBJ databases">
        <authorList>
            <person name="Leng L."/>
        </authorList>
    </citation>
    <scope>NUCLEOTIDE SEQUENCE</scope>
    <source>
        <strain evidence="3">JI</strain>
    </source>
</reference>
<dbReference type="FunFam" id="1.50.10.10:FF:000073">
    <property type="entry name" value="Glycogen debranching enzyme, hypothetical (TreX-like)"/>
    <property type="match status" value="1"/>
</dbReference>
<dbReference type="GO" id="GO:0004134">
    <property type="term" value="F:4-alpha-glucanotransferase activity"/>
    <property type="evidence" value="ECO:0007669"/>
    <property type="project" value="InterPro"/>
</dbReference>
<dbReference type="SUPFAM" id="SSF48208">
    <property type="entry name" value="Six-hairpin glycosidases"/>
    <property type="match status" value="1"/>
</dbReference>
<evidence type="ECO:0000259" key="2">
    <source>
        <dbReference type="Pfam" id="PF12439"/>
    </source>
</evidence>
<dbReference type="PANTHER" id="PTHR10569">
    <property type="entry name" value="GLYCOGEN DEBRANCHING ENZYME"/>
    <property type="match status" value="1"/>
</dbReference>
<keyword evidence="4" id="KW-1185">Reference proteome</keyword>
<gene>
    <name evidence="3" type="ORF">L7E55_07360</name>
</gene>
<dbReference type="GO" id="GO:0005980">
    <property type="term" value="P:glycogen catabolic process"/>
    <property type="evidence" value="ECO:0007669"/>
    <property type="project" value="InterPro"/>
</dbReference>
<dbReference type="InterPro" id="IPR010401">
    <property type="entry name" value="AGL/Gdb1"/>
</dbReference>
<sequence>MYFFGKHDWRTFERGTEKEWLVTNGIGGYASSTIICANTRKYHGLLVAAHNPPGNRMVQLVKLDERFASGGHTYNLATNSTGSGVSESGYIHLRQVEVDPFPAFTYSFTDVTLKKTIFMVHGQNTTVILYKITNGASPGVLRLIPMVNCRGYHFITYADQINFTQKRIKGGVSVKGREEVPPLLLTISDGAYIPGGNWFRGMAYLEEKERGENCFEDHYMPGSFEVPIAAGENKTVAVIASTIELDNPAGEKLLERARGRQRDLENLAGYDEILTRELVRAADAFIVRRESTGAKTVIAGYPWFTDWGRDTMIALPGLTLVTKRFNDARDILLTYARQCKKGLLPNCFPDGDEAPFYNTVDASLWYFQAVYKYLVYTGDLEFIHEQIYPVLKDIIRWYIDGTDYNIFMDEDGLLNAGNPDVQLTWMDAKVDGWVVTPRNGKPVEVNALWYNAVCVLEILAAIYGEQPAHHDLIGRIKESFTGSFWSEKEGYLCDVISPEGKDWKVRPNQLLAVSLPYSMLTGEQARRVVRKVWRELYIAYGIRSLSPESGEYKGVYTGDRFQRDSSYHQGTAWSWLMGPFVTAYRKANNYNTASREQAYRFLEPFRNHLRDRGVGQVSEIFDGNEPVVPKGCFAQAWGVAEVLRAYVEDVLEIRPPALEKIEALIANR</sequence>
<dbReference type="InterPro" id="IPR012341">
    <property type="entry name" value="6hp_glycosidase-like_sf"/>
</dbReference>
<dbReference type="Pfam" id="PF12439">
    <property type="entry name" value="GDE_N"/>
    <property type="match status" value="1"/>
</dbReference>
<feature type="domain" description="Glycogen debranching enzyme C-terminal" evidence="1">
    <location>
        <begin position="281"/>
        <end position="644"/>
    </location>
</feature>
<name>A0A9X4H3Q2_9FIRM</name>
<dbReference type="GO" id="GO:0004135">
    <property type="term" value="F:amylo-alpha-1,6-glucosidase activity"/>
    <property type="evidence" value="ECO:0007669"/>
    <property type="project" value="InterPro"/>
</dbReference>
<dbReference type="Proteomes" id="UP001154312">
    <property type="component" value="Unassembled WGS sequence"/>
</dbReference>